<dbReference type="EC" id="3.2.1.-" evidence="9"/>
<feature type="region of interest" description="Disordered" evidence="10">
    <location>
        <begin position="39"/>
        <end position="246"/>
    </location>
</feature>
<dbReference type="OrthoDB" id="8118055at2759"/>
<dbReference type="InterPro" id="IPR012341">
    <property type="entry name" value="6hp_glycosidase-like_sf"/>
</dbReference>
<dbReference type="GO" id="GO:0005783">
    <property type="term" value="C:endoplasmic reticulum"/>
    <property type="evidence" value="ECO:0007669"/>
    <property type="project" value="TreeGrafter"/>
</dbReference>
<evidence type="ECO:0000313" key="12">
    <source>
        <dbReference type="Proteomes" id="UP000813385"/>
    </source>
</evidence>
<feature type="active site" description="Proton donor" evidence="6">
    <location>
        <position position="755"/>
    </location>
</feature>
<evidence type="ECO:0000313" key="11">
    <source>
        <dbReference type="EMBL" id="KAH7362082.1"/>
    </source>
</evidence>
<evidence type="ECO:0000256" key="2">
    <source>
        <dbReference type="ARBA" id="ARBA00004922"/>
    </source>
</evidence>
<dbReference type="Pfam" id="PF01532">
    <property type="entry name" value="Glyco_hydro_47"/>
    <property type="match status" value="1"/>
</dbReference>
<dbReference type="GO" id="GO:0016020">
    <property type="term" value="C:membrane"/>
    <property type="evidence" value="ECO:0007669"/>
    <property type="project" value="InterPro"/>
</dbReference>
<feature type="binding site" evidence="7">
    <location>
        <position position="1010"/>
    </location>
    <ligand>
        <name>Ca(2+)</name>
        <dbReference type="ChEBI" id="CHEBI:29108"/>
    </ligand>
</feature>
<evidence type="ECO:0000256" key="6">
    <source>
        <dbReference type="PIRSR" id="PIRSR601382-1"/>
    </source>
</evidence>
<evidence type="ECO:0000256" key="4">
    <source>
        <dbReference type="ARBA" id="ARBA00022801"/>
    </source>
</evidence>
<protein>
    <recommendedName>
        <fullName evidence="9">alpha-1,2-Mannosidase</fullName>
        <ecNumber evidence="9">3.2.1.-</ecNumber>
    </recommendedName>
</protein>
<evidence type="ECO:0000256" key="3">
    <source>
        <dbReference type="ARBA" id="ARBA00007658"/>
    </source>
</evidence>
<feature type="active site" evidence="6">
    <location>
        <position position="637"/>
    </location>
</feature>
<keyword evidence="9" id="KW-0326">Glycosidase</keyword>
<dbReference type="PANTHER" id="PTHR11742:SF103">
    <property type="entry name" value="ENDOPLASMIC RETICULUM MANNOSIDASE MNL2-RELATED"/>
    <property type="match status" value="1"/>
</dbReference>
<comment type="similarity">
    <text evidence="3 9">Belongs to the glycosyl hydrolase 47 family.</text>
</comment>
<keyword evidence="12" id="KW-1185">Reference proteome</keyword>
<name>A0A8K0X2Y3_9PEZI</name>
<keyword evidence="7" id="KW-0479">Metal-binding</keyword>
<feature type="region of interest" description="Disordered" evidence="10">
    <location>
        <begin position="528"/>
        <end position="550"/>
    </location>
</feature>
<reference evidence="11" key="1">
    <citation type="journal article" date="2021" name="Nat. Commun.">
        <title>Genetic determinants of endophytism in the Arabidopsis root mycobiome.</title>
        <authorList>
            <person name="Mesny F."/>
            <person name="Miyauchi S."/>
            <person name="Thiergart T."/>
            <person name="Pickel B."/>
            <person name="Atanasova L."/>
            <person name="Karlsson M."/>
            <person name="Huettel B."/>
            <person name="Barry K.W."/>
            <person name="Haridas S."/>
            <person name="Chen C."/>
            <person name="Bauer D."/>
            <person name="Andreopoulos W."/>
            <person name="Pangilinan J."/>
            <person name="LaButti K."/>
            <person name="Riley R."/>
            <person name="Lipzen A."/>
            <person name="Clum A."/>
            <person name="Drula E."/>
            <person name="Henrissat B."/>
            <person name="Kohler A."/>
            <person name="Grigoriev I.V."/>
            <person name="Martin F.M."/>
            <person name="Hacquard S."/>
        </authorList>
    </citation>
    <scope>NUCLEOTIDE SEQUENCE</scope>
    <source>
        <strain evidence="11">MPI-CAGE-AT-0016</strain>
    </source>
</reference>
<gene>
    <name evidence="11" type="ORF">B0T11DRAFT_280155</name>
</gene>
<comment type="caution">
    <text evidence="11">The sequence shown here is derived from an EMBL/GenBank/DDBJ whole genome shotgun (WGS) entry which is preliminary data.</text>
</comment>
<feature type="compositionally biased region" description="Basic and acidic residues" evidence="10">
    <location>
        <begin position="541"/>
        <end position="550"/>
    </location>
</feature>
<dbReference type="PANTHER" id="PTHR11742">
    <property type="entry name" value="MANNOSYL-OLIGOSACCHARIDE ALPHA-1,2-MANNOSIDASE-RELATED"/>
    <property type="match status" value="1"/>
</dbReference>
<evidence type="ECO:0000256" key="1">
    <source>
        <dbReference type="ARBA" id="ARBA00001913"/>
    </source>
</evidence>
<proteinExistence type="inferred from homology"/>
<dbReference type="GO" id="GO:0005975">
    <property type="term" value="P:carbohydrate metabolic process"/>
    <property type="evidence" value="ECO:0007669"/>
    <property type="project" value="InterPro"/>
</dbReference>
<dbReference type="InterPro" id="IPR036026">
    <property type="entry name" value="Seven-hairpin_glycosidases"/>
</dbReference>
<sequence>MMPRRRGRVTLVVAAFIVFILYRFAITADWNPAAYDKKAPTPNVPQTPGKAAPPAPAVPVAPGSGAKQSDADEDPALQPVHDPVEGIVLPDREGSPPMHNPAEPVVEQHNDPPPAESRPDQLPDLRDEDDHEHKKTEFEIPKKPMDDTDVKKEDMLVAVSALPSQSRPAVEPTPELSAPSKPPKPSKSANVKGLDDEEIHAKNPPGRQPDNDDNGAERPKPPMHWEKQTEHFPVPTESIIPLPKGSPKPFPKIQHDFKSEAETTAAKDVRLKRLAQVKAEAERAWSGYRKYAWTHDELVPQSLSYRDPFCGWAATLVDSLDTLWIMGLRSEFDEAVKAVAEIDFTYSAQRNDIPVFETIIRYLGGLLAAYDVSGGKEGKHQVLLDKALELAEILMGVFDTPNRMPILYYNWMPEYASQRHRAGTGSVAEVATMSMEFTRLAQLTGQDRFYDAIARITDALVDLQRRGTSIPGIFPESLDLSGCNKTASMLLQIQMNKEAEAAAKQTAVAAAVATSEPQGRQEEDVPIGNLRAPAKPDEEEGLPRGKEFEPAKGPEAVVHRRAVMVKNDGEVVTDTSGKERLTRAGKLEFPELPSNRHQPPPSFMANLPPPTDVDCPPQGIEPATWGYQQYSMGGSQDSAYEYFPKEDLLLGGLVPEYKALHVAAVDAVDKWLLYRPMVKDQEREMLFSAKLMTSGEPATDARYEFEVTHLTCFLGGMFALGGRIYDRPKDLETAKRLTEGCVWAYESMPSGIMPEVANVVPCAEREGACPFNETLWWEQLDPQGPWRDRNIKDWEDRQVTKQREREEALKLQGDAAAVVPGGSAPAETKEKEMFNDDAAPSKLGKRVDDGIPVVPAADDPEPEPEQQEQVVTGGVLTQVPISEVDQQDPRPQSHEEFVKDKIQNESIPPGFVAVIARNYILRPEAIESVWYMYRITGDTAWQEKGWHMFEAVIKATRTDAGHSAIADVLDKEPIKVDAMESFWLAETLKYFYLLFAEPDVISLDEWVLNTEAHPFKRPV</sequence>
<feature type="active site" evidence="6">
    <location>
        <position position="924"/>
    </location>
</feature>
<accession>A0A8K0X2Y3</accession>
<organism evidence="11 12">
    <name type="scientific">Plectosphaerella cucumerina</name>
    <dbReference type="NCBI Taxonomy" id="40658"/>
    <lineage>
        <taxon>Eukaryota</taxon>
        <taxon>Fungi</taxon>
        <taxon>Dikarya</taxon>
        <taxon>Ascomycota</taxon>
        <taxon>Pezizomycotina</taxon>
        <taxon>Sordariomycetes</taxon>
        <taxon>Hypocreomycetidae</taxon>
        <taxon>Glomerellales</taxon>
        <taxon>Plectosphaerellaceae</taxon>
        <taxon>Plectosphaerella</taxon>
    </lineage>
</organism>
<dbReference type="GO" id="GO:0005509">
    <property type="term" value="F:calcium ion binding"/>
    <property type="evidence" value="ECO:0007669"/>
    <property type="project" value="InterPro"/>
</dbReference>
<evidence type="ECO:0000256" key="9">
    <source>
        <dbReference type="RuleBase" id="RU361193"/>
    </source>
</evidence>
<dbReference type="EMBL" id="JAGPXD010000003">
    <property type="protein sequence ID" value="KAH7362082.1"/>
    <property type="molecule type" value="Genomic_DNA"/>
</dbReference>
<dbReference type="InterPro" id="IPR001382">
    <property type="entry name" value="Glyco_hydro_47"/>
</dbReference>
<dbReference type="AlphaFoldDB" id="A0A8K0X2Y3"/>
<dbReference type="GO" id="GO:0036503">
    <property type="term" value="P:ERAD pathway"/>
    <property type="evidence" value="ECO:0007669"/>
    <property type="project" value="UniProtKB-ARBA"/>
</dbReference>
<comment type="cofactor">
    <cofactor evidence="1 7">
        <name>Ca(2+)</name>
        <dbReference type="ChEBI" id="CHEBI:29108"/>
    </cofactor>
</comment>
<comment type="pathway">
    <text evidence="2">Protein modification; protein glycosylation.</text>
</comment>
<evidence type="ECO:0000256" key="5">
    <source>
        <dbReference type="ARBA" id="ARBA00023157"/>
    </source>
</evidence>
<dbReference type="InterPro" id="IPR050749">
    <property type="entry name" value="Glycosyl_Hydrolase_47"/>
</dbReference>
<dbReference type="PRINTS" id="PR00747">
    <property type="entry name" value="GLYHDRLASE47"/>
</dbReference>
<feature type="disulfide bond" evidence="8">
    <location>
        <begin position="712"/>
        <end position="741"/>
    </location>
</feature>
<evidence type="ECO:0000256" key="7">
    <source>
        <dbReference type="PIRSR" id="PIRSR601382-2"/>
    </source>
</evidence>
<evidence type="ECO:0000256" key="8">
    <source>
        <dbReference type="PIRSR" id="PIRSR601382-3"/>
    </source>
</evidence>
<dbReference type="UniPathway" id="UPA00378"/>
<feature type="compositionally biased region" description="Basic and acidic residues" evidence="10">
    <location>
        <begin position="215"/>
        <end position="230"/>
    </location>
</feature>
<feature type="compositionally biased region" description="Basic and acidic residues" evidence="10">
    <location>
        <begin position="131"/>
        <end position="155"/>
    </location>
</feature>
<keyword evidence="7" id="KW-0106">Calcium</keyword>
<keyword evidence="4 9" id="KW-0378">Hydrolase</keyword>
<keyword evidence="5 8" id="KW-1015">Disulfide bond</keyword>
<dbReference type="GO" id="GO:0004571">
    <property type="term" value="F:mannosyl-oligosaccharide 1,2-alpha-mannosidase activity"/>
    <property type="evidence" value="ECO:0007669"/>
    <property type="project" value="InterPro"/>
</dbReference>
<evidence type="ECO:0000256" key="10">
    <source>
        <dbReference type="SAM" id="MobiDB-lite"/>
    </source>
</evidence>
<dbReference type="SUPFAM" id="SSF48225">
    <property type="entry name" value="Seven-hairpin glycosidases"/>
    <property type="match status" value="1"/>
</dbReference>
<feature type="active site" description="Proton donor" evidence="6">
    <location>
        <position position="357"/>
    </location>
</feature>
<dbReference type="Proteomes" id="UP000813385">
    <property type="component" value="Unassembled WGS sequence"/>
</dbReference>
<dbReference type="Gene3D" id="1.50.10.10">
    <property type="match status" value="3"/>
</dbReference>